<dbReference type="Pfam" id="PF09296">
    <property type="entry name" value="NUDIX-like"/>
    <property type="match status" value="1"/>
</dbReference>
<protein>
    <recommendedName>
        <fullName evidence="4">NAD(+) diphosphatase</fullName>
        <ecNumber evidence="4">3.6.1.22</ecNumber>
    </recommendedName>
</protein>
<proteinExistence type="inferred from homology"/>
<dbReference type="InterPro" id="IPR015375">
    <property type="entry name" value="NADH_PPase-like_N"/>
</dbReference>
<dbReference type="InterPro" id="IPR015797">
    <property type="entry name" value="NUDIX_hydrolase-like_dom_sf"/>
</dbReference>
<evidence type="ECO:0000256" key="7">
    <source>
        <dbReference type="ARBA" id="ARBA00022842"/>
    </source>
</evidence>
<dbReference type="PANTHER" id="PTHR42904:SF6">
    <property type="entry name" value="NAD-CAPPED RNA HYDROLASE NUDT12"/>
    <property type="match status" value="1"/>
</dbReference>
<dbReference type="InterPro" id="IPR049734">
    <property type="entry name" value="NudC-like_C"/>
</dbReference>
<dbReference type="GO" id="GO:0005829">
    <property type="term" value="C:cytosol"/>
    <property type="evidence" value="ECO:0007669"/>
    <property type="project" value="TreeGrafter"/>
</dbReference>
<dbReference type="InterPro" id="IPR015376">
    <property type="entry name" value="Znr_NADH_PPase"/>
</dbReference>
<reference evidence="11 12" key="1">
    <citation type="submission" date="2019-07" db="EMBL/GenBank/DDBJ databases">
        <title>Genomic Encyclopedia of Archaeal and Bacterial Type Strains, Phase II (KMG-II): from individual species to whole genera.</title>
        <authorList>
            <person name="Goeker M."/>
        </authorList>
    </citation>
    <scope>NUCLEOTIDE SEQUENCE [LARGE SCALE GENOMIC DNA]</scope>
    <source>
        <strain evidence="11 12">ATCC BAA-252</strain>
    </source>
</reference>
<dbReference type="NCBIfam" id="NF001299">
    <property type="entry name" value="PRK00241.1"/>
    <property type="match status" value="1"/>
</dbReference>
<keyword evidence="12" id="KW-1185">Reference proteome</keyword>
<dbReference type="GO" id="GO:0006742">
    <property type="term" value="P:NADP+ catabolic process"/>
    <property type="evidence" value="ECO:0007669"/>
    <property type="project" value="TreeGrafter"/>
</dbReference>
<dbReference type="RefSeq" id="WP_208995134.1">
    <property type="nucleotide sequence ID" value="NZ_SMLY01000082.1"/>
</dbReference>
<evidence type="ECO:0000259" key="10">
    <source>
        <dbReference type="PROSITE" id="PS51462"/>
    </source>
</evidence>
<comment type="catalytic activity">
    <reaction evidence="9">
        <text>a 5'-end NAD(+)-phospho-ribonucleoside in mRNA + H2O = a 5'-end phospho-adenosine-phospho-ribonucleoside in mRNA + beta-nicotinamide D-ribonucleotide + 2 H(+)</text>
        <dbReference type="Rhea" id="RHEA:60876"/>
        <dbReference type="Rhea" id="RHEA-COMP:15698"/>
        <dbReference type="Rhea" id="RHEA-COMP:15719"/>
        <dbReference type="ChEBI" id="CHEBI:14649"/>
        <dbReference type="ChEBI" id="CHEBI:15377"/>
        <dbReference type="ChEBI" id="CHEBI:15378"/>
        <dbReference type="ChEBI" id="CHEBI:144029"/>
        <dbReference type="ChEBI" id="CHEBI:144051"/>
    </reaction>
    <physiologicalReaction direction="left-to-right" evidence="9">
        <dbReference type="Rhea" id="RHEA:60877"/>
    </physiologicalReaction>
</comment>
<evidence type="ECO:0000256" key="1">
    <source>
        <dbReference type="ARBA" id="ARBA00001946"/>
    </source>
</evidence>
<feature type="domain" description="Nudix hydrolase" evidence="10">
    <location>
        <begin position="175"/>
        <end position="300"/>
    </location>
</feature>
<comment type="similarity">
    <text evidence="3">Belongs to the Nudix hydrolase family. NudC subfamily.</text>
</comment>
<dbReference type="CDD" id="cd03429">
    <property type="entry name" value="NUDIX_NADH_pyrophosphatase_Nudt13"/>
    <property type="match status" value="1"/>
</dbReference>
<comment type="cofactor">
    <cofactor evidence="2">
        <name>Zn(2+)</name>
        <dbReference type="ChEBI" id="CHEBI:29105"/>
    </cofactor>
</comment>
<dbReference type="Pfam" id="PF09297">
    <property type="entry name" value="Zn_ribbon_NUD"/>
    <property type="match status" value="1"/>
</dbReference>
<dbReference type="Gene3D" id="3.90.79.10">
    <property type="entry name" value="Nucleoside Triphosphate Pyrophosphohydrolase"/>
    <property type="match status" value="1"/>
</dbReference>
<dbReference type="InterPro" id="IPR050241">
    <property type="entry name" value="NAD-cap_RNA_hydrolase_NudC"/>
</dbReference>
<evidence type="ECO:0000256" key="9">
    <source>
        <dbReference type="ARBA" id="ARBA00023679"/>
    </source>
</evidence>
<dbReference type="Pfam" id="PF00293">
    <property type="entry name" value="NUDIX"/>
    <property type="match status" value="1"/>
</dbReference>
<dbReference type="GO" id="GO:0019677">
    <property type="term" value="P:NAD+ catabolic process"/>
    <property type="evidence" value="ECO:0007669"/>
    <property type="project" value="TreeGrafter"/>
</dbReference>
<evidence type="ECO:0000256" key="3">
    <source>
        <dbReference type="ARBA" id="ARBA00009595"/>
    </source>
</evidence>
<dbReference type="PANTHER" id="PTHR42904">
    <property type="entry name" value="NUDIX HYDROLASE, NUDC SUBFAMILY"/>
    <property type="match status" value="1"/>
</dbReference>
<dbReference type="PROSITE" id="PS00893">
    <property type="entry name" value="NUDIX_BOX"/>
    <property type="match status" value="1"/>
</dbReference>
<dbReference type="AlphaFoldDB" id="A0A562T2B2"/>
<dbReference type="GO" id="GO:0046872">
    <property type="term" value="F:metal ion binding"/>
    <property type="evidence" value="ECO:0007669"/>
    <property type="project" value="UniProtKB-KW"/>
</dbReference>
<dbReference type="GO" id="GO:0035529">
    <property type="term" value="F:NADH pyrophosphatase activity"/>
    <property type="evidence" value="ECO:0007669"/>
    <property type="project" value="TreeGrafter"/>
</dbReference>
<keyword evidence="6" id="KW-0378">Hydrolase</keyword>
<evidence type="ECO:0000313" key="12">
    <source>
        <dbReference type="Proteomes" id="UP000320593"/>
    </source>
</evidence>
<evidence type="ECO:0000256" key="8">
    <source>
        <dbReference type="ARBA" id="ARBA00023027"/>
    </source>
</evidence>
<evidence type="ECO:0000256" key="4">
    <source>
        <dbReference type="ARBA" id="ARBA00012381"/>
    </source>
</evidence>
<dbReference type="SUPFAM" id="SSF55811">
    <property type="entry name" value="Nudix"/>
    <property type="match status" value="1"/>
</dbReference>
<dbReference type="EMBL" id="VLLF01000005">
    <property type="protein sequence ID" value="TWI87264.1"/>
    <property type="molecule type" value="Genomic_DNA"/>
</dbReference>
<comment type="cofactor">
    <cofactor evidence="1">
        <name>Mg(2+)</name>
        <dbReference type="ChEBI" id="CHEBI:18420"/>
    </cofactor>
</comment>
<keyword evidence="5" id="KW-0479">Metal-binding</keyword>
<dbReference type="InterPro" id="IPR020084">
    <property type="entry name" value="NUDIX_hydrolase_CS"/>
</dbReference>
<dbReference type="Proteomes" id="UP000320593">
    <property type="component" value="Unassembled WGS sequence"/>
</dbReference>
<evidence type="ECO:0000256" key="2">
    <source>
        <dbReference type="ARBA" id="ARBA00001947"/>
    </source>
</evidence>
<keyword evidence="7" id="KW-0460">Magnesium</keyword>
<sequence length="314" mass="34915">MALASEELTPSDMSFVKNTLDRQSLRRKDLTFLNDRIGQPDCEVILSTAHRLVFDSSRAGALGHPPKKAFALGAQRHELVFLGQNHDGSRPLFAGLLPMSDEEVDADDSLWANDLRNIALQSIFSEQDLSALSQARALLHWHRTHGFCSRCGKPSEIADAGYRRDCKFCGGQHFPRTDPCVIMLITDGDRALFGRPPRLPDGIYTTLAGFMEPGETVEQAVRRETLEEAGIDVGEVRIISNQPWPFPANLMIGCIGKAESTEIHIEDDELEACRWCDRAEVRKMLEGTHSDGDRIPPSISIAYKLIAGWLEGDF</sequence>
<dbReference type="InterPro" id="IPR000086">
    <property type="entry name" value="NUDIX_hydrolase_dom"/>
</dbReference>
<dbReference type="Gene3D" id="3.90.79.20">
    <property type="match status" value="1"/>
</dbReference>
<dbReference type="EC" id="3.6.1.22" evidence="4"/>
<accession>A0A562T2B2</accession>
<evidence type="ECO:0000313" key="11">
    <source>
        <dbReference type="EMBL" id="TWI87264.1"/>
    </source>
</evidence>
<dbReference type="PROSITE" id="PS51462">
    <property type="entry name" value="NUDIX"/>
    <property type="match status" value="1"/>
</dbReference>
<organism evidence="11 12">
    <name type="scientific">Roseibium hamelinense</name>
    <dbReference type="NCBI Taxonomy" id="150831"/>
    <lineage>
        <taxon>Bacteria</taxon>
        <taxon>Pseudomonadati</taxon>
        <taxon>Pseudomonadota</taxon>
        <taxon>Alphaproteobacteria</taxon>
        <taxon>Hyphomicrobiales</taxon>
        <taxon>Stappiaceae</taxon>
        <taxon>Roseibium</taxon>
    </lineage>
</organism>
<evidence type="ECO:0000256" key="5">
    <source>
        <dbReference type="ARBA" id="ARBA00022723"/>
    </source>
</evidence>
<keyword evidence="8" id="KW-0520">NAD</keyword>
<gene>
    <name evidence="11" type="ORF">JM93_02505</name>
</gene>
<comment type="caution">
    <text evidence="11">The sequence shown here is derived from an EMBL/GenBank/DDBJ whole genome shotgun (WGS) entry which is preliminary data.</text>
</comment>
<evidence type="ECO:0000256" key="6">
    <source>
        <dbReference type="ARBA" id="ARBA00022801"/>
    </source>
</evidence>
<name>A0A562T2B2_9HYPH</name>